<dbReference type="AlphaFoldDB" id="A0A937ANQ8"/>
<dbReference type="Pfam" id="PF05751">
    <property type="entry name" value="FixH"/>
    <property type="match status" value="1"/>
</dbReference>
<accession>A0A937ANQ8</accession>
<dbReference type="EMBL" id="JAERQG010000003">
    <property type="protein sequence ID" value="MBL0766047.1"/>
    <property type="molecule type" value="Genomic_DNA"/>
</dbReference>
<name>A0A937ANQ8_9BACT</name>
<keyword evidence="1" id="KW-0812">Transmembrane</keyword>
<evidence type="ECO:0000313" key="2">
    <source>
        <dbReference type="EMBL" id="MBL0766047.1"/>
    </source>
</evidence>
<keyword evidence="1" id="KW-1133">Transmembrane helix</keyword>
<evidence type="ECO:0000256" key="1">
    <source>
        <dbReference type="SAM" id="Phobius"/>
    </source>
</evidence>
<reference evidence="2" key="1">
    <citation type="submission" date="2021-01" db="EMBL/GenBank/DDBJ databases">
        <title>Marivirga sp. nov., isolated from intertidal surface sediments.</title>
        <authorList>
            <person name="Zhang M."/>
        </authorList>
    </citation>
    <scope>NUCLEOTIDE SEQUENCE</scope>
    <source>
        <strain evidence="2">SM1354</strain>
    </source>
</reference>
<keyword evidence="1" id="KW-0472">Membrane</keyword>
<dbReference type="Proteomes" id="UP000642920">
    <property type="component" value="Unassembled WGS sequence"/>
</dbReference>
<dbReference type="InterPro" id="IPR008620">
    <property type="entry name" value="FixH"/>
</dbReference>
<organism evidence="2 3">
    <name type="scientific">Marivirga atlantica</name>
    <dbReference type="NCBI Taxonomy" id="1548457"/>
    <lineage>
        <taxon>Bacteria</taxon>
        <taxon>Pseudomonadati</taxon>
        <taxon>Bacteroidota</taxon>
        <taxon>Cytophagia</taxon>
        <taxon>Cytophagales</taxon>
        <taxon>Marivirgaceae</taxon>
        <taxon>Marivirga</taxon>
    </lineage>
</organism>
<dbReference type="RefSeq" id="WP_201921828.1">
    <property type="nucleotide sequence ID" value="NZ_JAERQG010000003.1"/>
</dbReference>
<gene>
    <name evidence="2" type="ORF">JKP34_12345</name>
</gene>
<sequence>MNWGQKITIGFIGFVVFIIGMVTISMRTDFFLVEENYYEEELAFQDKIESRTNGTGWQKNVSIANEEEFIDINFEDAENVQSGKVYFFRPSNAELDFSFPLTENLKLPKKEILPGKWIVNFEWQYEGKKYVKEETIYVGS</sequence>
<keyword evidence="3" id="KW-1185">Reference proteome</keyword>
<feature type="transmembrane region" description="Helical" evidence="1">
    <location>
        <begin position="7"/>
        <end position="26"/>
    </location>
</feature>
<proteinExistence type="predicted"/>
<protein>
    <submittedName>
        <fullName evidence="2">FixH family protein</fullName>
    </submittedName>
</protein>
<evidence type="ECO:0000313" key="3">
    <source>
        <dbReference type="Proteomes" id="UP000642920"/>
    </source>
</evidence>
<comment type="caution">
    <text evidence="2">The sequence shown here is derived from an EMBL/GenBank/DDBJ whole genome shotgun (WGS) entry which is preliminary data.</text>
</comment>